<proteinExistence type="predicted"/>
<dbReference type="AlphaFoldDB" id="A0A061GRF4"/>
<evidence type="ECO:0000313" key="1">
    <source>
        <dbReference type="EMBL" id="EOY31998.1"/>
    </source>
</evidence>
<dbReference type="InParanoid" id="A0A061GRF4"/>
<dbReference type="Proteomes" id="UP000026915">
    <property type="component" value="Chromosome 9"/>
</dbReference>
<organism evidence="1 2">
    <name type="scientific">Theobroma cacao</name>
    <name type="common">Cacao</name>
    <name type="synonym">Cocoa</name>
    <dbReference type="NCBI Taxonomy" id="3641"/>
    <lineage>
        <taxon>Eukaryota</taxon>
        <taxon>Viridiplantae</taxon>
        <taxon>Streptophyta</taxon>
        <taxon>Embryophyta</taxon>
        <taxon>Tracheophyta</taxon>
        <taxon>Spermatophyta</taxon>
        <taxon>Magnoliopsida</taxon>
        <taxon>eudicotyledons</taxon>
        <taxon>Gunneridae</taxon>
        <taxon>Pentapetalae</taxon>
        <taxon>rosids</taxon>
        <taxon>malvids</taxon>
        <taxon>Malvales</taxon>
        <taxon>Malvaceae</taxon>
        <taxon>Byttnerioideae</taxon>
        <taxon>Theobroma</taxon>
    </lineage>
</organism>
<gene>
    <name evidence="1" type="ORF">TCM_039394</name>
</gene>
<evidence type="ECO:0000313" key="2">
    <source>
        <dbReference type="Proteomes" id="UP000026915"/>
    </source>
</evidence>
<name>A0A061GRF4_THECC</name>
<sequence length="74" mass="8419">MSCYAQLAQKNDGLWFPSLIIALCNKVSVQWDSSEELLHSKVPIDVRVIYRYFQPSVGGNFSSVPYPRAFKPKP</sequence>
<keyword evidence="2" id="KW-1185">Reference proteome</keyword>
<accession>A0A061GRF4</accession>
<protein>
    <submittedName>
        <fullName evidence="1">Uncharacterized protein</fullName>
    </submittedName>
</protein>
<dbReference type="EMBL" id="CM001887">
    <property type="protein sequence ID" value="EOY31998.1"/>
    <property type="molecule type" value="Genomic_DNA"/>
</dbReference>
<dbReference type="Gramene" id="EOY31998">
    <property type="protein sequence ID" value="EOY31998"/>
    <property type="gene ID" value="TCM_039394"/>
</dbReference>
<dbReference type="HOGENOM" id="CLU_2692808_0_0_1"/>
<reference evidence="1 2" key="1">
    <citation type="journal article" date="2013" name="Genome Biol.">
        <title>The genome sequence of the most widely cultivated cacao type and its use to identify candidate genes regulating pod color.</title>
        <authorList>
            <person name="Motamayor J.C."/>
            <person name="Mockaitis K."/>
            <person name="Schmutz J."/>
            <person name="Haiminen N."/>
            <person name="Iii D.L."/>
            <person name="Cornejo O."/>
            <person name="Findley S.D."/>
            <person name="Zheng P."/>
            <person name="Utro F."/>
            <person name="Royaert S."/>
            <person name="Saski C."/>
            <person name="Jenkins J."/>
            <person name="Podicheti R."/>
            <person name="Zhao M."/>
            <person name="Scheffler B.E."/>
            <person name="Stack J.C."/>
            <person name="Feltus F.A."/>
            <person name="Mustiga G.M."/>
            <person name="Amores F."/>
            <person name="Phillips W."/>
            <person name="Marelli J.P."/>
            <person name="May G.D."/>
            <person name="Shapiro H."/>
            <person name="Ma J."/>
            <person name="Bustamante C.D."/>
            <person name="Schnell R.J."/>
            <person name="Main D."/>
            <person name="Gilbert D."/>
            <person name="Parida L."/>
            <person name="Kuhn D.N."/>
        </authorList>
    </citation>
    <scope>NUCLEOTIDE SEQUENCE [LARGE SCALE GENOMIC DNA]</scope>
    <source>
        <strain evidence="2">cv. Matina 1-6</strain>
    </source>
</reference>